<feature type="transmembrane region" description="Helical" evidence="7">
    <location>
        <begin position="293"/>
        <end position="313"/>
    </location>
</feature>
<dbReference type="InterPro" id="IPR050930">
    <property type="entry name" value="MFS_Vesicular_Transporter"/>
</dbReference>
<dbReference type="Pfam" id="PF07690">
    <property type="entry name" value="MFS_1"/>
    <property type="match status" value="1"/>
</dbReference>
<comment type="caution">
    <text evidence="9">The sequence shown here is derived from an EMBL/GenBank/DDBJ whole genome shotgun (WGS) entry which is preliminary data.</text>
</comment>
<feature type="transmembrane region" description="Helical" evidence="7">
    <location>
        <begin position="44"/>
        <end position="63"/>
    </location>
</feature>
<feature type="transmembrane region" description="Helical" evidence="7">
    <location>
        <begin position="413"/>
        <end position="435"/>
    </location>
</feature>
<evidence type="ECO:0000256" key="6">
    <source>
        <dbReference type="ARBA" id="ARBA00023136"/>
    </source>
</evidence>
<feature type="transmembrane region" description="Helical" evidence="7">
    <location>
        <begin position="162"/>
        <end position="181"/>
    </location>
</feature>
<dbReference type="CDD" id="cd17325">
    <property type="entry name" value="MFS_MdtG_SLC18_like"/>
    <property type="match status" value="1"/>
</dbReference>
<protein>
    <recommendedName>
        <fullName evidence="8">Major facilitator superfamily (MFS) profile domain-containing protein</fullName>
    </recommendedName>
</protein>
<keyword evidence="6 7" id="KW-0472">Membrane</keyword>
<dbReference type="SUPFAM" id="SSF103473">
    <property type="entry name" value="MFS general substrate transporter"/>
    <property type="match status" value="1"/>
</dbReference>
<evidence type="ECO:0000313" key="10">
    <source>
        <dbReference type="Proteomes" id="UP000807716"/>
    </source>
</evidence>
<reference evidence="9" key="1">
    <citation type="journal article" date="2020" name="Fungal Divers.">
        <title>Resolving the Mortierellaceae phylogeny through synthesis of multi-gene phylogenetics and phylogenomics.</title>
        <authorList>
            <person name="Vandepol N."/>
            <person name="Liber J."/>
            <person name="Desiro A."/>
            <person name="Na H."/>
            <person name="Kennedy M."/>
            <person name="Barry K."/>
            <person name="Grigoriev I.V."/>
            <person name="Miller A.N."/>
            <person name="O'Donnell K."/>
            <person name="Stajich J.E."/>
            <person name="Bonito G."/>
        </authorList>
    </citation>
    <scope>NUCLEOTIDE SEQUENCE</scope>
    <source>
        <strain evidence="9">BC1065</strain>
    </source>
</reference>
<dbReference type="InterPro" id="IPR036259">
    <property type="entry name" value="MFS_trans_sf"/>
</dbReference>
<evidence type="ECO:0000256" key="5">
    <source>
        <dbReference type="ARBA" id="ARBA00022989"/>
    </source>
</evidence>
<evidence type="ECO:0000256" key="3">
    <source>
        <dbReference type="ARBA" id="ARBA00022448"/>
    </source>
</evidence>
<dbReference type="Gene3D" id="1.20.1250.20">
    <property type="entry name" value="MFS general substrate transporter like domains"/>
    <property type="match status" value="2"/>
</dbReference>
<feature type="transmembrane region" description="Helical" evidence="7">
    <location>
        <begin position="256"/>
        <end position="273"/>
    </location>
</feature>
<dbReference type="AlphaFoldDB" id="A0A9P6PWS0"/>
<organism evidence="9 10">
    <name type="scientific">Actinomortierella ambigua</name>
    <dbReference type="NCBI Taxonomy" id="1343610"/>
    <lineage>
        <taxon>Eukaryota</taxon>
        <taxon>Fungi</taxon>
        <taxon>Fungi incertae sedis</taxon>
        <taxon>Mucoromycota</taxon>
        <taxon>Mortierellomycotina</taxon>
        <taxon>Mortierellomycetes</taxon>
        <taxon>Mortierellales</taxon>
        <taxon>Mortierellaceae</taxon>
        <taxon>Actinomortierella</taxon>
    </lineage>
</organism>
<dbReference type="GO" id="GO:0022857">
    <property type="term" value="F:transmembrane transporter activity"/>
    <property type="evidence" value="ECO:0007669"/>
    <property type="project" value="InterPro"/>
</dbReference>
<comment type="similarity">
    <text evidence="2">Belongs to the major facilitator superfamily. Vesicular transporter family.</text>
</comment>
<dbReference type="PRINTS" id="PR01035">
    <property type="entry name" value="TCRTETA"/>
</dbReference>
<feature type="domain" description="Major facilitator superfamily (MFS) profile" evidence="8">
    <location>
        <begin position="6"/>
        <end position="438"/>
    </location>
</feature>
<sequence length="478" mass="51458">MAPNFLLLTVGLALFVDLLCYSIIMPLTPFLIEQMGLGPSANGVLVACYAAGLLIASFGVGYVSDKIASRRTPMMIGLLALMLATVLFMEAMDHYWVLIVARLAAGLAGGTVMTLGFALLSDTFPANQLGEQMGKALIGQTLGLMLGPPVGGALDEGIGAKAPFVFCIIFIVIDLVARVLIIEPRTAKIKQIRAFQKQQKQDNGTTPVDKSTDDSLELATAATLTMTATTATEAGDKLQGKQEKTTLLKLMRHPRLFTALMVSFVQAFVVSAIEPVLPLYLEREFDATKTRVGLIFLALSIPTIAAPLAGAFSDRHGARWMVIFFITICAAVSVVMGIPNLPLWAIIVCLIVLGGCSASYLTPVLGEISAVVRVTGDGDGFARAFGLFNAVFSLGMVAGPLLGALVYERTNMFWTMVMIGAVTLLPIPLVVMFMANKKQKLLDQEEYESTINEQDRILAHIHETKVVQEKVEDVKVEK</sequence>
<dbReference type="Proteomes" id="UP000807716">
    <property type="component" value="Unassembled WGS sequence"/>
</dbReference>
<dbReference type="InterPro" id="IPR011701">
    <property type="entry name" value="MFS"/>
</dbReference>
<evidence type="ECO:0000256" key="1">
    <source>
        <dbReference type="ARBA" id="ARBA00004141"/>
    </source>
</evidence>
<evidence type="ECO:0000259" key="8">
    <source>
        <dbReference type="PROSITE" id="PS50850"/>
    </source>
</evidence>
<dbReference type="PANTHER" id="PTHR23506:SF23">
    <property type="entry name" value="GH10249P"/>
    <property type="match status" value="1"/>
</dbReference>
<feature type="transmembrane region" description="Helical" evidence="7">
    <location>
        <begin position="95"/>
        <end position="120"/>
    </location>
</feature>
<dbReference type="InterPro" id="IPR020846">
    <property type="entry name" value="MFS_dom"/>
</dbReference>
<feature type="transmembrane region" description="Helical" evidence="7">
    <location>
        <begin position="387"/>
        <end position="407"/>
    </location>
</feature>
<feature type="transmembrane region" description="Helical" evidence="7">
    <location>
        <begin position="344"/>
        <end position="366"/>
    </location>
</feature>
<proteinExistence type="inferred from homology"/>
<gene>
    <name evidence="9" type="ORF">DFQ27_006920</name>
</gene>
<dbReference type="PROSITE" id="PS50850">
    <property type="entry name" value="MFS"/>
    <property type="match status" value="1"/>
</dbReference>
<evidence type="ECO:0000256" key="4">
    <source>
        <dbReference type="ARBA" id="ARBA00022692"/>
    </source>
</evidence>
<dbReference type="EMBL" id="JAAAJB010000525">
    <property type="protein sequence ID" value="KAG0254313.1"/>
    <property type="molecule type" value="Genomic_DNA"/>
</dbReference>
<keyword evidence="4 7" id="KW-0812">Transmembrane</keyword>
<accession>A0A9P6PWS0</accession>
<comment type="subcellular location">
    <subcellularLocation>
        <location evidence="1">Membrane</location>
        <topology evidence="1">Multi-pass membrane protein</topology>
    </subcellularLocation>
</comment>
<dbReference type="InterPro" id="IPR001958">
    <property type="entry name" value="Tet-R_TetA/multi-R_MdtG-like"/>
</dbReference>
<evidence type="ECO:0000313" key="9">
    <source>
        <dbReference type="EMBL" id="KAG0254313.1"/>
    </source>
</evidence>
<name>A0A9P6PWS0_9FUNG</name>
<dbReference type="GO" id="GO:0016020">
    <property type="term" value="C:membrane"/>
    <property type="evidence" value="ECO:0007669"/>
    <property type="project" value="UniProtKB-SubCell"/>
</dbReference>
<keyword evidence="5 7" id="KW-1133">Transmembrane helix</keyword>
<evidence type="ECO:0000256" key="7">
    <source>
        <dbReference type="SAM" id="Phobius"/>
    </source>
</evidence>
<dbReference type="OrthoDB" id="5086884at2759"/>
<feature type="transmembrane region" description="Helical" evidence="7">
    <location>
        <begin position="320"/>
        <end position="338"/>
    </location>
</feature>
<evidence type="ECO:0000256" key="2">
    <source>
        <dbReference type="ARBA" id="ARBA00006829"/>
    </source>
</evidence>
<keyword evidence="3" id="KW-0813">Transport</keyword>
<keyword evidence="10" id="KW-1185">Reference proteome</keyword>
<dbReference type="PANTHER" id="PTHR23506">
    <property type="entry name" value="GH10249P"/>
    <property type="match status" value="1"/>
</dbReference>